<proteinExistence type="predicted"/>
<reference evidence="2 3" key="1">
    <citation type="submission" date="2016-07" db="EMBL/GenBank/DDBJ databases">
        <title>Acinetobacter sp. ANC 4603.</title>
        <authorList>
            <person name="Radolfova-Krizova L."/>
            <person name="Nemec A."/>
        </authorList>
    </citation>
    <scope>NUCLEOTIDE SEQUENCE [LARGE SCALE GENOMIC DNA]</scope>
    <source>
        <strain evidence="2 3">ANC 4603</strain>
    </source>
</reference>
<accession>A0A1C3D0U3</accession>
<dbReference type="RefSeq" id="WP_068885758.1">
    <property type="nucleotide sequence ID" value="NZ_CBCRUU010000016.1"/>
</dbReference>
<name>A0A1C3D0U3_9GAMM</name>
<dbReference type="EMBL" id="MBDL01000001">
    <property type="protein sequence ID" value="ODA14618.1"/>
    <property type="molecule type" value="Genomic_DNA"/>
</dbReference>
<dbReference type="InterPro" id="IPR050261">
    <property type="entry name" value="FrsA_esterase"/>
</dbReference>
<evidence type="ECO:0000313" key="3">
    <source>
        <dbReference type="Proteomes" id="UP000186553"/>
    </source>
</evidence>
<dbReference type="Pfam" id="PF01738">
    <property type="entry name" value="DLH"/>
    <property type="match status" value="1"/>
</dbReference>
<evidence type="ECO:0000259" key="1">
    <source>
        <dbReference type="Pfam" id="PF01738"/>
    </source>
</evidence>
<comment type="caution">
    <text evidence="2">The sequence shown here is derived from an EMBL/GenBank/DDBJ whole genome shotgun (WGS) entry which is preliminary data.</text>
</comment>
<feature type="domain" description="Dienelactone hydrolase" evidence="1">
    <location>
        <begin position="22"/>
        <end position="242"/>
    </location>
</feature>
<keyword evidence="3" id="KW-1185">Reference proteome</keyword>
<dbReference type="SUPFAM" id="SSF53474">
    <property type="entry name" value="alpha/beta-Hydrolases"/>
    <property type="match status" value="1"/>
</dbReference>
<dbReference type="PANTHER" id="PTHR22946">
    <property type="entry name" value="DIENELACTONE HYDROLASE DOMAIN-CONTAINING PROTEIN-RELATED"/>
    <property type="match status" value="1"/>
</dbReference>
<sequence>MALKIKTREIEYTAADGAKLIGYFAAPETASPVAGIIVAPEWWGRNEYTEQRARELAEHGYAALAIDMYGDKKVTTLVSEASAWMMQTFEDSETIVTRASAGLTTLAQQPEVNADKLGAIGFCYGGKVILDLARSGANLRAVATFHAVLTPKAPAQEGVIKAEILVMHGELDSMVTLDDVATFRQEMHAAKVDHEVIVFENAKHGFSNPLADERAQANGVDLAYNASAEQQSLDAMYALLARQLKNE</sequence>
<dbReference type="GO" id="GO:0016787">
    <property type="term" value="F:hydrolase activity"/>
    <property type="evidence" value="ECO:0007669"/>
    <property type="project" value="UniProtKB-KW"/>
</dbReference>
<dbReference type="AlphaFoldDB" id="A0A1C3D0U3"/>
<dbReference type="InterPro" id="IPR002925">
    <property type="entry name" value="Dienelactn_hydro"/>
</dbReference>
<dbReference type="Gene3D" id="3.40.50.1820">
    <property type="entry name" value="alpha/beta hydrolase"/>
    <property type="match status" value="1"/>
</dbReference>
<dbReference type="InterPro" id="IPR029058">
    <property type="entry name" value="AB_hydrolase_fold"/>
</dbReference>
<organism evidence="2 3">
    <name type="scientific">Acinetobacter celticus</name>
    <dbReference type="NCBI Taxonomy" id="1891224"/>
    <lineage>
        <taxon>Bacteria</taxon>
        <taxon>Pseudomonadati</taxon>
        <taxon>Pseudomonadota</taxon>
        <taxon>Gammaproteobacteria</taxon>
        <taxon>Moraxellales</taxon>
        <taxon>Moraxellaceae</taxon>
        <taxon>Acinetobacter</taxon>
    </lineage>
</organism>
<dbReference type="Proteomes" id="UP000186553">
    <property type="component" value="Unassembled WGS sequence"/>
</dbReference>
<dbReference type="OrthoDB" id="9787933at2"/>
<protein>
    <submittedName>
        <fullName evidence="2">Dienelactone hydrolase</fullName>
    </submittedName>
</protein>
<keyword evidence="2" id="KW-0378">Hydrolase</keyword>
<gene>
    <name evidence="2" type="ORF">BBP83_02130</name>
</gene>
<evidence type="ECO:0000313" key="2">
    <source>
        <dbReference type="EMBL" id="ODA14618.1"/>
    </source>
</evidence>
<dbReference type="PANTHER" id="PTHR22946:SF0">
    <property type="entry name" value="DIENELACTONE HYDROLASE DOMAIN-CONTAINING PROTEIN"/>
    <property type="match status" value="1"/>
</dbReference>
<dbReference type="STRING" id="1891224.BBP83_02130"/>